<feature type="chain" id="PRO_5011983665" evidence="1">
    <location>
        <begin position="23"/>
        <end position="178"/>
    </location>
</feature>
<accession>A0A1S7LM62</accession>
<sequence length="178" mass="20067">MLRTLLITALMIGFFPMEQAEAGPYGYGPNGYRKGGPYRHAAPYWRYGKLRPGYRIARLPAFATTVVMAGVTYHVVDGTYFRRHGGQYVVVSQPPVVHMTKAEKRVKRAKKLKKGKLLVYPLKGQSKAKRKADRAACNLWAQEETGHEPDREFLTKSDKKQLHTAKALCLKAKGYAVQ</sequence>
<keyword evidence="1" id="KW-0732">Signal</keyword>
<reference evidence="2" key="1">
    <citation type="submission" date="2015-04" db="EMBL/GenBank/DDBJ databases">
        <authorList>
            <person name="Syromyatnikov M.Y."/>
            <person name="Popov V.N."/>
        </authorList>
    </citation>
    <scope>NUCLEOTIDE SEQUENCE</scope>
    <source>
        <strain evidence="2">MO-1</strain>
    </source>
</reference>
<feature type="signal peptide" evidence="1">
    <location>
        <begin position="1"/>
        <end position="22"/>
    </location>
</feature>
<proteinExistence type="predicted"/>
<evidence type="ECO:0000256" key="1">
    <source>
        <dbReference type="SAM" id="SignalP"/>
    </source>
</evidence>
<dbReference type="AlphaFoldDB" id="A0A1S7LM62"/>
<evidence type="ECO:0000313" key="2">
    <source>
        <dbReference type="EMBL" id="CRH07950.1"/>
    </source>
</evidence>
<organism evidence="2">
    <name type="scientific">Magnetococcus massalia (strain MO-1)</name>
    <dbReference type="NCBI Taxonomy" id="451514"/>
    <lineage>
        <taxon>Bacteria</taxon>
        <taxon>Pseudomonadati</taxon>
        <taxon>Pseudomonadota</taxon>
        <taxon>Magnetococcia</taxon>
        <taxon>Magnetococcales</taxon>
        <taxon>Magnetococcaceae</taxon>
        <taxon>Magnetococcus</taxon>
    </lineage>
</organism>
<protein>
    <submittedName>
        <fullName evidence="2">Uncharacterized protein</fullName>
    </submittedName>
</protein>
<name>A0A1S7LM62_MAGMO</name>
<gene>
    <name evidence="2" type="ORF">MAGMO_3822</name>
</gene>
<dbReference type="EMBL" id="LO017727">
    <property type="protein sequence ID" value="CRH07950.1"/>
    <property type="molecule type" value="Genomic_DNA"/>
</dbReference>